<dbReference type="AlphaFoldDB" id="A0ABC8UB02"/>
<keyword evidence="3" id="KW-1185">Reference proteome</keyword>
<protein>
    <submittedName>
        <fullName evidence="2">Uncharacterized protein</fullName>
    </submittedName>
</protein>
<organism evidence="2 3">
    <name type="scientific">Ilex paraguariensis</name>
    <name type="common">yerba mate</name>
    <dbReference type="NCBI Taxonomy" id="185542"/>
    <lineage>
        <taxon>Eukaryota</taxon>
        <taxon>Viridiplantae</taxon>
        <taxon>Streptophyta</taxon>
        <taxon>Embryophyta</taxon>
        <taxon>Tracheophyta</taxon>
        <taxon>Spermatophyta</taxon>
        <taxon>Magnoliopsida</taxon>
        <taxon>eudicotyledons</taxon>
        <taxon>Gunneridae</taxon>
        <taxon>Pentapetalae</taxon>
        <taxon>asterids</taxon>
        <taxon>campanulids</taxon>
        <taxon>Aquifoliales</taxon>
        <taxon>Aquifoliaceae</taxon>
        <taxon>Ilex</taxon>
    </lineage>
</organism>
<evidence type="ECO:0000256" key="1">
    <source>
        <dbReference type="SAM" id="Phobius"/>
    </source>
</evidence>
<proteinExistence type="predicted"/>
<comment type="caution">
    <text evidence="2">The sequence shown here is derived from an EMBL/GenBank/DDBJ whole genome shotgun (WGS) entry which is preliminary data.</text>
</comment>
<keyword evidence="1" id="KW-0812">Transmembrane</keyword>
<accession>A0ABC8UB02</accession>
<gene>
    <name evidence="2" type="ORF">ILEXP_LOCUS48596</name>
</gene>
<reference evidence="2 3" key="1">
    <citation type="submission" date="2024-02" db="EMBL/GenBank/DDBJ databases">
        <authorList>
            <person name="Vignale AGUSTIN F."/>
            <person name="Sosa J E."/>
            <person name="Modenutti C."/>
        </authorList>
    </citation>
    <scope>NUCLEOTIDE SEQUENCE [LARGE SCALE GENOMIC DNA]</scope>
</reference>
<sequence>MFVVHYLPKFTPASSPTVLSLYPSWLAENLLQLYQDQQFRKHNKDETITTPVGGCIVSFLLYHSLFLFKYMWTILIFSKYRIFIPPVLQEPLLFLDCAVTKNTLKTVNENT</sequence>
<keyword evidence="1" id="KW-1133">Transmembrane helix</keyword>
<evidence type="ECO:0000313" key="2">
    <source>
        <dbReference type="EMBL" id="CAK9178676.1"/>
    </source>
</evidence>
<feature type="transmembrane region" description="Helical" evidence="1">
    <location>
        <begin position="48"/>
        <end position="72"/>
    </location>
</feature>
<name>A0ABC8UB02_9AQUA</name>
<dbReference type="EMBL" id="CAUOFW020007280">
    <property type="protein sequence ID" value="CAK9178676.1"/>
    <property type="molecule type" value="Genomic_DNA"/>
</dbReference>
<dbReference type="Proteomes" id="UP001642360">
    <property type="component" value="Unassembled WGS sequence"/>
</dbReference>
<evidence type="ECO:0000313" key="3">
    <source>
        <dbReference type="Proteomes" id="UP001642360"/>
    </source>
</evidence>
<keyword evidence="1" id="KW-0472">Membrane</keyword>